<dbReference type="NCBIfam" id="TIGR01141">
    <property type="entry name" value="hisC"/>
    <property type="match status" value="1"/>
</dbReference>
<comment type="caution">
    <text evidence="11">The sequence shown here is derived from an EMBL/GenBank/DDBJ whole genome shotgun (WGS) entry which is preliminary data.</text>
</comment>
<accession>A0ABV8JZE6</accession>
<keyword evidence="6 9" id="KW-0663">Pyridoxal phosphate</keyword>
<dbReference type="PANTHER" id="PTHR43643:SF3">
    <property type="entry name" value="HISTIDINOL-PHOSPHATE AMINOTRANSFERASE"/>
    <property type="match status" value="1"/>
</dbReference>
<comment type="subunit">
    <text evidence="3 9">Homodimer.</text>
</comment>
<evidence type="ECO:0000256" key="9">
    <source>
        <dbReference type="HAMAP-Rule" id="MF_01023"/>
    </source>
</evidence>
<dbReference type="EMBL" id="JBHSAM010000020">
    <property type="protein sequence ID" value="MFC4099552.1"/>
    <property type="molecule type" value="Genomic_DNA"/>
</dbReference>
<name>A0ABV8JZE6_9BACL</name>
<comment type="cofactor">
    <cofactor evidence="1 9">
        <name>pyridoxal 5'-phosphate</name>
        <dbReference type="ChEBI" id="CHEBI:597326"/>
    </cofactor>
</comment>
<dbReference type="InterPro" id="IPR004839">
    <property type="entry name" value="Aminotransferase_I/II_large"/>
</dbReference>
<feature type="modified residue" description="N6-(pyridoxal phosphate)lysine" evidence="9">
    <location>
        <position position="214"/>
    </location>
</feature>
<evidence type="ECO:0000259" key="10">
    <source>
        <dbReference type="Pfam" id="PF00155"/>
    </source>
</evidence>
<feature type="domain" description="Aminotransferase class I/classII large" evidence="10">
    <location>
        <begin position="28"/>
        <end position="343"/>
    </location>
</feature>
<keyword evidence="9" id="KW-0028">Amino-acid biosynthesis</keyword>
<comment type="similarity">
    <text evidence="9">Belongs to the class-II pyridoxal-phosphate-dependent aminotransferase family. Histidinol-phosphate aminotransferase subfamily.</text>
</comment>
<organism evidence="11 12">
    <name type="scientific">Paenibacillus xanthanilyticus</name>
    <dbReference type="NCBI Taxonomy" id="1783531"/>
    <lineage>
        <taxon>Bacteria</taxon>
        <taxon>Bacillati</taxon>
        <taxon>Bacillota</taxon>
        <taxon>Bacilli</taxon>
        <taxon>Bacillales</taxon>
        <taxon>Paenibacillaceae</taxon>
        <taxon>Paenibacillus</taxon>
    </lineage>
</organism>
<protein>
    <recommendedName>
        <fullName evidence="9">Histidinol-phosphate aminotransferase</fullName>
        <ecNumber evidence="9">2.6.1.9</ecNumber>
    </recommendedName>
    <alternativeName>
        <fullName evidence="9">Imidazole acetol-phosphate transaminase</fullName>
    </alternativeName>
</protein>
<dbReference type="Pfam" id="PF00155">
    <property type="entry name" value="Aminotran_1_2"/>
    <property type="match status" value="1"/>
</dbReference>
<dbReference type="InterPro" id="IPR001917">
    <property type="entry name" value="Aminotrans_II_pyridoxalP_BS"/>
</dbReference>
<dbReference type="CDD" id="cd00609">
    <property type="entry name" value="AAT_like"/>
    <property type="match status" value="1"/>
</dbReference>
<dbReference type="Gene3D" id="3.90.1150.10">
    <property type="entry name" value="Aspartate Aminotransferase, domain 1"/>
    <property type="match status" value="1"/>
</dbReference>
<evidence type="ECO:0000256" key="6">
    <source>
        <dbReference type="ARBA" id="ARBA00022898"/>
    </source>
</evidence>
<proteinExistence type="inferred from homology"/>
<dbReference type="Proteomes" id="UP001595715">
    <property type="component" value="Unassembled WGS sequence"/>
</dbReference>
<evidence type="ECO:0000256" key="1">
    <source>
        <dbReference type="ARBA" id="ARBA00001933"/>
    </source>
</evidence>
<dbReference type="Gene3D" id="3.40.640.10">
    <property type="entry name" value="Type I PLP-dependent aspartate aminotransferase-like (Major domain)"/>
    <property type="match status" value="1"/>
</dbReference>
<comment type="pathway">
    <text evidence="2 9">Amino-acid biosynthesis; L-histidine biosynthesis; L-histidine from 5-phospho-alpha-D-ribose 1-diphosphate: step 7/9.</text>
</comment>
<evidence type="ECO:0000256" key="7">
    <source>
        <dbReference type="ARBA" id="ARBA00023102"/>
    </source>
</evidence>
<keyword evidence="5 9" id="KW-0808">Transferase</keyword>
<evidence type="ECO:0000256" key="5">
    <source>
        <dbReference type="ARBA" id="ARBA00022679"/>
    </source>
</evidence>
<dbReference type="PROSITE" id="PS00599">
    <property type="entry name" value="AA_TRANSFER_CLASS_2"/>
    <property type="match status" value="1"/>
</dbReference>
<keyword evidence="7 9" id="KW-0368">Histidine biosynthesis</keyword>
<dbReference type="InterPro" id="IPR015424">
    <property type="entry name" value="PyrdxlP-dep_Trfase"/>
</dbReference>
<gene>
    <name evidence="9 11" type="primary">hisC</name>
    <name evidence="11" type="ORF">ACFOZ8_07780</name>
</gene>
<dbReference type="InterPro" id="IPR005861">
    <property type="entry name" value="HisP_aminotrans"/>
</dbReference>
<evidence type="ECO:0000313" key="12">
    <source>
        <dbReference type="Proteomes" id="UP001595715"/>
    </source>
</evidence>
<dbReference type="PANTHER" id="PTHR43643">
    <property type="entry name" value="HISTIDINOL-PHOSPHATE AMINOTRANSFERASE 2"/>
    <property type="match status" value="1"/>
</dbReference>
<dbReference type="InterPro" id="IPR015421">
    <property type="entry name" value="PyrdxlP-dep_Trfase_major"/>
</dbReference>
<reference evidence="12" key="1">
    <citation type="journal article" date="2019" name="Int. J. Syst. Evol. Microbiol.">
        <title>The Global Catalogue of Microorganisms (GCM) 10K type strain sequencing project: providing services to taxonomists for standard genome sequencing and annotation.</title>
        <authorList>
            <consortium name="The Broad Institute Genomics Platform"/>
            <consortium name="The Broad Institute Genome Sequencing Center for Infectious Disease"/>
            <person name="Wu L."/>
            <person name="Ma J."/>
        </authorList>
    </citation>
    <scope>NUCLEOTIDE SEQUENCE [LARGE SCALE GENOMIC DNA]</scope>
    <source>
        <strain evidence="12">IBRC-M 10987</strain>
    </source>
</reference>
<dbReference type="RefSeq" id="WP_377718246.1">
    <property type="nucleotide sequence ID" value="NZ_JBHSAM010000020.1"/>
</dbReference>
<sequence length="358" mass="38535">MTHTYALPHIERLEPYALGEQPKPGRTCAKLNQNESPYPPSPAVLEALRRMSEEALRRYPDPTAAALREAIAERTGIAADQIYCANGSSEIISLLFKLFVGPGGRAAVAEPGFGLYQTEAAGHQSACIPVPLLPDYRLDIDGLLSSGAEVIILIHPHAPTGLLTEREDLERLIRSFPGLVVVDEAYIDYAPSGSSILPLIGRYSNLLVLRTFSKSYGLSGLRAGYCAGSRELIGTFAKGGGIYNVDALAQTLALAAVRDAAYMRGIVSRVVATRDAFAAELRRRGYDVLPSSANFVLCAPPATGPDAQAIYQGLAERDIYVRHYEHPRLRGLLRISIGTDEEMGGLTKELDALAAESG</sequence>
<evidence type="ECO:0000256" key="8">
    <source>
        <dbReference type="ARBA" id="ARBA00047481"/>
    </source>
</evidence>
<evidence type="ECO:0000256" key="3">
    <source>
        <dbReference type="ARBA" id="ARBA00011738"/>
    </source>
</evidence>
<evidence type="ECO:0000313" key="11">
    <source>
        <dbReference type="EMBL" id="MFC4099552.1"/>
    </source>
</evidence>
<dbReference type="EC" id="2.6.1.9" evidence="9"/>
<dbReference type="HAMAP" id="MF_01023">
    <property type="entry name" value="HisC_aminotrans_2"/>
    <property type="match status" value="1"/>
</dbReference>
<dbReference type="GO" id="GO:0004400">
    <property type="term" value="F:histidinol-phosphate transaminase activity"/>
    <property type="evidence" value="ECO:0007669"/>
    <property type="project" value="UniProtKB-EC"/>
</dbReference>
<dbReference type="SUPFAM" id="SSF53383">
    <property type="entry name" value="PLP-dependent transferases"/>
    <property type="match status" value="1"/>
</dbReference>
<dbReference type="InterPro" id="IPR015422">
    <property type="entry name" value="PyrdxlP-dep_Trfase_small"/>
</dbReference>
<evidence type="ECO:0000256" key="2">
    <source>
        <dbReference type="ARBA" id="ARBA00005011"/>
    </source>
</evidence>
<evidence type="ECO:0000256" key="4">
    <source>
        <dbReference type="ARBA" id="ARBA00022576"/>
    </source>
</evidence>
<keyword evidence="12" id="KW-1185">Reference proteome</keyword>
<comment type="catalytic activity">
    <reaction evidence="8 9">
        <text>L-histidinol phosphate + 2-oxoglutarate = 3-(imidazol-4-yl)-2-oxopropyl phosphate + L-glutamate</text>
        <dbReference type="Rhea" id="RHEA:23744"/>
        <dbReference type="ChEBI" id="CHEBI:16810"/>
        <dbReference type="ChEBI" id="CHEBI:29985"/>
        <dbReference type="ChEBI" id="CHEBI:57766"/>
        <dbReference type="ChEBI" id="CHEBI:57980"/>
        <dbReference type="EC" id="2.6.1.9"/>
    </reaction>
</comment>
<dbReference type="InterPro" id="IPR050106">
    <property type="entry name" value="HistidinolP_aminotransfase"/>
</dbReference>
<keyword evidence="4 9" id="KW-0032">Aminotransferase</keyword>